<sequence length="660" mass="74048">MEVDPGHESDGELPDEGPIEDPLVPPEDEDDEAEDDDVREVIDDREDDDVHEVVEEPIEVAPWDLVDPDFLSNKHLADRGFINKGEKAGEAEHLAYSTCWLSAAVGVFFGLGWIGLGWYMNHADVVEHFKDVEDALQETNEVHDAAIIDVDDFQRVSKYLEALGTVIVIFSCLGHVMIFIKNKVGMALFSAYLCCSLLFVTVVGIVLLQNGEKIMTKVKQDSIRFWKMSVHPLSPIDKYLRRYEASRGCCGWNNAIDYCDQKAVEDLMESVIDEGVTENIIKYDPSLRDAKEDGSFSDDYAGYSDYSYDEYATSYSSNETDSLKGSTPDDSSLYSFADSDSEIVDCNENDSYNGDESCICATIEQFADSSVSTGLENLKQTVCVHDTPLCYHDSYDDACFSHNSSEPWRSTGDIRRDVYLILLVASILTFAVNAKDINAKIKQDSVRFWRMATHPASPFDKFLRRYEMDNNCCGWNNAIDYCDQTALYSLMETVIDQKATLKAINYNADAETDYSSSFYPEYSSNVYSVDYSSSSNDALKSASDYGYCSDEEEYDGDEACICNTVESFGSAGNGFLDLKYLTCIHNSEVCHFSESITCASDNPEEEEYQPWRTTAFPQNISISEVCGAETCFINGCGDIFSDDFWKYGFTRPGSIEVIYK</sequence>
<proteinExistence type="predicted"/>
<feature type="transmembrane region" description="Helical" evidence="6">
    <location>
        <begin position="186"/>
        <end position="208"/>
    </location>
</feature>
<evidence type="ECO:0000256" key="1">
    <source>
        <dbReference type="ARBA" id="ARBA00004141"/>
    </source>
</evidence>
<feature type="compositionally biased region" description="Basic and acidic residues" evidence="5">
    <location>
        <begin position="1"/>
        <end position="10"/>
    </location>
</feature>
<evidence type="ECO:0000256" key="2">
    <source>
        <dbReference type="ARBA" id="ARBA00022692"/>
    </source>
</evidence>
<gene>
    <name evidence="7" type="ORF">OKIOD_LOCUS2310</name>
</gene>
<protein>
    <submittedName>
        <fullName evidence="7">Oidioi.mRNA.OKI2018_I69.PAR.g10752.t1.cds</fullName>
    </submittedName>
</protein>
<keyword evidence="2 6" id="KW-0812">Transmembrane</keyword>
<comment type="subcellular location">
    <subcellularLocation>
        <location evidence="1">Membrane</location>
        <topology evidence="1">Multi-pass membrane protein</topology>
    </subcellularLocation>
</comment>
<feature type="transmembrane region" description="Helical" evidence="6">
    <location>
        <begin position="100"/>
        <end position="120"/>
    </location>
</feature>
<feature type="region of interest" description="Disordered" evidence="5">
    <location>
        <begin position="1"/>
        <end position="48"/>
    </location>
</feature>
<evidence type="ECO:0000256" key="5">
    <source>
        <dbReference type="SAM" id="MobiDB-lite"/>
    </source>
</evidence>
<accession>A0ABN7RVM0</accession>
<dbReference type="Proteomes" id="UP001158576">
    <property type="component" value="Chromosome PAR"/>
</dbReference>
<keyword evidence="3 6" id="KW-1133">Transmembrane helix</keyword>
<dbReference type="Pfam" id="PF00335">
    <property type="entry name" value="Tetraspanin"/>
    <property type="match status" value="1"/>
</dbReference>
<feature type="compositionally biased region" description="Acidic residues" evidence="5">
    <location>
        <begin position="26"/>
        <end position="48"/>
    </location>
</feature>
<keyword evidence="8" id="KW-1185">Reference proteome</keyword>
<dbReference type="EMBL" id="OU015568">
    <property type="protein sequence ID" value="CAG5084849.1"/>
    <property type="molecule type" value="Genomic_DNA"/>
</dbReference>
<evidence type="ECO:0000313" key="7">
    <source>
        <dbReference type="EMBL" id="CAG5084849.1"/>
    </source>
</evidence>
<evidence type="ECO:0000256" key="4">
    <source>
        <dbReference type="ARBA" id="ARBA00023136"/>
    </source>
</evidence>
<keyword evidence="4 6" id="KW-0472">Membrane</keyword>
<organism evidence="7 8">
    <name type="scientific">Oikopleura dioica</name>
    <name type="common">Tunicate</name>
    <dbReference type="NCBI Taxonomy" id="34765"/>
    <lineage>
        <taxon>Eukaryota</taxon>
        <taxon>Metazoa</taxon>
        <taxon>Chordata</taxon>
        <taxon>Tunicata</taxon>
        <taxon>Appendicularia</taxon>
        <taxon>Copelata</taxon>
        <taxon>Oikopleuridae</taxon>
        <taxon>Oikopleura</taxon>
    </lineage>
</organism>
<evidence type="ECO:0000256" key="3">
    <source>
        <dbReference type="ARBA" id="ARBA00022989"/>
    </source>
</evidence>
<dbReference type="InterPro" id="IPR018499">
    <property type="entry name" value="Tetraspanin/Peripherin"/>
</dbReference>
<name>A0ABN7RVM0_OIKDI</name>
<evidence type="ECO:0000256" key="6">
    <source>
        <dbReference type="SAM" id="Phobius"/>
    </source>
</evidence>
<feature type="transmembrane region" description="Helical" evidence="6">
    <location>
        <begin position="162"/>
        <end position="180"/>
    </location>
</feature>
<evidence type="ECO:0000313" key="8">
    <source>
        <dbReference type="Proteomes" id="UP001158576"/>
    </source>
</evidence>
<reference evidence="7 8" key="1">
    <citation type="submission" date="2021-04" db="EMBL/GenBank/DDBJ databases">
        <authorList>
            <person name="Bliznina A."/>
        </authorList>
    </citation>
    <scope>NUCLEOTIDE SEQUENCE [LARGE SCALE GENOMIC DNA]</scope>
</reference>